<dbReference type="Proteomes" id="UP000823388">
    <property type="component" value="Chromosome 6N"/>
</dbReference>
<feature type="region of interest" description="Disordered" evidence="1">
    <location>
        <begin position="92"/>
        <end position="154"/>
    </location>
</feature>
<feature type="compositionally biased region" description="Low complexity" evidence="1">
    <location>
        <begin position="213"/>
        <end position="226"/>
    </location>
</feature>
<evidence type="ECO:0000313" key="3">
    <source>
        <dbReference type="Proteomes" id="UP000823388"/>
    </source>
</evidence>
<protein>
    <submittedName>
        <fullName evidence="2">Uncharacterized protein</fullName>
    </submittedName>
</protein>
<proteinExistence type="predicted"/>
<sequence length="393" mass="42054">MSLPSVWHSAKPSLPSVNSLPSVLGLALGKWCHCRVSDIWHSAKELALGIVELSGSASTWLSRPPSTSARRSSTAHHGDSIATVSFVQVPSPHSLQSHQLASASKKQNPGQASVQQPLAGRNHGRRGSRGRRSAQRPPRPCTQGETSGATCCGSRPGRHLHRWHGGTAGGTHLAKSKLAWPPGRRLLGPADAFTLNGAESSGKVPGPSTASGRSPTSPSDAAPRSRASLMRTTQTLIAVHARSGLLVLDLTDGRDPGVDGVSNTVHPRKFFRSPSVPKRTPPQLRCTPELRGTPGPPPLPSRSSTPPVTPRRHRLVSHRPWPRAAGKEQGTELMPAVSSGALGRHTRWSPGQRWHYRKPYCCRVPTALPSAKSRALGNQGIYRVLSRKYSATF</sequence>
<name>A0A8T0R5L1_PANVG</name>
<feature type="region of interest" description="Disordered" evidence="1">
    <location>
        <begin position="255"/>
        <end position="316"/>
    </location>
</feature>
<gene>
    <name evidence="2" type="ORF">PVAP13_6NG371901</name>
</gene>
<evidence type="ECO:0000256" key="1">
    <source>
        <dbReference type="SAM" id="MobiDB-lite"/>
    </source>
</evidence>
<feature type="region of interest" description="Disordered" evidence="1">
    <location>
        <begin position="58"/>
        <end position="77"/>
    </location>
</feature>
<feature type="compositionally biased region" description="Basic residues" evidence="1">
    <location>
        <begin position="122"/>
        <end position="134"/>
    </location>
</feature>
<evidence type="ECO:0000313" key="2">
    <source>
        <dbReference type="EMBL" id="KAG2580854.1"/>
    </source>
</evidence>
<organism evidence="2 3">
    <name type="scientific">Panicum virgatum</name>
    <name type="common">Blackwell switchgrass</name>
    <dbReference type="NCBI Taxonomy" id="38727"/>
    <lineage>
        <taxon>Eukaryota</taxon>
        <taxon>Viridiplantae</taxon>
        <taxon>Streptophyta</taxon>
        <taxon>Embryophyta</taxon>
        <taxon>Tracheophyta</taxon>
        <taxon>Spermatophyta</taxon>
        <taxon>Magnoliopsida</taxon>
        <taxon>Liliopsida</taxon>
        <taxon>Poales</taxon>
        <taxon>Poaceae</taxon>
        <taxon>PACMAD clade</taxon>
        <taxon>Panicoideae</taxon>
        <taxon>Panicodae</taxon>
        <taxon>Paniceae</taxon>
        <taxon>Panicinae</taxon>
        <taxon>Panicum</taxon>
        <taxon>Panicum sect. Hiantes</taxon>
    </lineage>
</organism>
<feature type="region of interest" description="Disordered" evidence="1">
    <location>
        <begin position="193"/>
        <end position="226"/>
    </location>
</feature>
<dbReference type="EMBL" id="CM029048">
    <property type="protein sequence ID" value="KAG2580854.1"/>
    <property type="molecule type" value="Genomic_DNA"/>
</dbReference>
<accession>A0A8T0R5L1</accession>
<keyword evidence="3" id="KW-1185">Reference proteome</keyword>
<feature type="compositionally biased region" description="Polar residues" evidence="1">
    <location>
        <begin position="92"/>
        <end position="116"/>
    </location>
</feature>
<reference evidence="2" key="1">
    <citation type="submission" date="2020-05" db="EMBL/GenBank/DDBJ databases">
        <title>WGS assembly of Panicum virgatum.</title>
        <authorList>
            <person name="Lovell J.T."/>
            <person name="Jenkins J."/>
            <person name="Shu S."/>
            <person name="Juenger T.E."/>
            <person name="Schmutz J."/>
        </authorList>
    </citation>
    <scope>NUCLEOTIDE SEQUENCE</scope>
    <source>
        <strain evidence="2">AP13</strain>
    </source>
</reference>
<feature type="compositionally biased region" description="Low complexity" evidence="1">
    <location>
        <begin position="62"/>
        <end position="72"/>
    </location>
</feature>
<dbReference type="AlphaFoldDB" id="A0A8T0R5L1"/>
<comment type="caution">
    <text evidence="2">The sequence shown here is derived from an EMBL/GenBank/DDBJ whole genome shotgun (WGS) entry which is preliminary data.</text>
</comment>